<dbReference type="Proteomes" id="UP000002051">
    <property type="component" value="Unassembled WGS sequence"/>
</dbReference>
<feature type="non-terminal residue" evidence="1">
    <location>
        <position position="1"/>
    </location>
</feature>
<keyword evidence="1" id="KW-0540">Nuclease</keyword>
<dbReference type="InterPro" id="IPR036691">
    <property type="entry name" value="Endo/exonu/phosph_ase_sf"/>
</dbReference>
<proteinExistence type="predicted"/>
<protein>
    <submittedName>
        <fullName evidence="1">Endonuclease/exonuclease/phosphatase family protein</fullName>
    </submittedName>
</protein>
<dbReference type="EMBL" id="KL403131">
    <property type="protein sequence ID" value="KEH15970.1"/>
    <property type="molecule type" value="Genomic_DNA"/>
</dbReference>
<dbReference type="GO" id="GO:0005634">
    <property type="term" value="C:nucleus"/>
    <property type="evidence" value="ECO:0000318"/>
    <property type="project" value="GO_Central"/>
</dbReference>
<accession>A0A072TQZ0</accession>
<gene>
    <name evidence="1" type="ORF">MTR_0406s0020</name>
</gene>
<dbReference type="GO" id="GO:0006284">
    <property type="term" value="P:base-excision repair"/>
    <property type="evidence" value="ECO:0000318"/>
    <property type="project" value="GO_Central"/>
</dbReference>
<dbReference type="AlphaFoldDB" id="A0A072TQZ0"/>
<name>A0A072TQZ0_MEDTR</name>
<reference evidence="1 3" key="2">
    <citation type="journal article" date="2014" name="BMC Genomics">
        <title>An improved genome release (version Mt4.0) for the model legume Medicago truncatula.</title>
        <authorList>
            <person name="Tang H."/>
            <person name="Krishnakumar V."/>
            <person name="Bidwell S."/>
            <person name="Rosen B."/>
            <person name="Chan A."/>
            <person name="Zhou S."/>
            <person name="Gentzbittel L."/>
            <person name="Childs K.L."/>
            <person name="Yandell M."/>
            <person name="Gundlach H."/>
            <person name="Mayer K.F."/>
            <person name="Schwartz D.C."/>
            <person name="Town C.D."/>
        </authorList>
    </citation>
    <scope>GENOME REANNOTATION</scope>
    <source>
        <strain evidence="1">A17</strain>
        <strain evidence="2 3">cv. Jemalong A17</strain>
    </source>
</reference>
<organism evidence="1 3">
    <name type="scientific">Medicago truncatula</name>
    <name type="common">Barrel medic</name>
    <name type="synonym">Medicago tribuloides</name>
    <dbReference type="NCBI Taxonomy" id="3880"/>
    <lineage>
        <taxon>Eukaryota</taxon>
        <taxon>Viridiplantae</taxon>
        <taxon>Streptophyta</taxon>
        <taxon>Embryophyta</taxon>
        <taxon>Tracheophyta</taxon>
        <taxon>Spermatophyta</taxon>
        <taxon>Magnoliopsida</taxon>
        <taxon>eudicotyledons</taxon>
        <taxon>Gunneridae</taxon>
        <taxon>Pentapetalae</taxon>
        <taxon>rosids</taxon>
        <taxon>fabids</taxon>
        <taxon>Fabales</taxon>
        <taxon>Fabaceae</taxon>
        <taxon>Papilionoideae</taxon>
        <taxon>50 kb inversion clade</taxon>
        <taxon>NPAAA clade</taxon>
        <taxon>Hologalegina</taxon>
        <taxon>IRL clade</taxon>
        <taxon>Trifolieae</taxon>
        <taxon>Medicago</taxon>
    </lineage>
</organism>
<keyword evidence="3" id="KW-1185">Reference proteome</keyword>
<reference evidence="2" key="3">
    <citation type="submission" date="2015-06" db="UniProtKB">
        <authorList>
            <consortium name="EnsemblPlants"/>
        </authorList>
    </citation>
    <scope>IDENTIFICATION</scope>
    <source>
        <strain evidence="2">cv. Jemalong A17</strain>
    </source>
</reference>
<dbReference type="HOGENOM" id="CLU_1976213_0_0_1"/>
<dbReference type="EnsemblPlants" id="KEH15970">
    <property type="protein sequence ID" value="KEH15970"/>
    <property type="gene ID" value="MTR_0406s0020"/>
</dbReference>
<keyword evidence="1" id="KW-0378">Hydrolase</keyword>
<dbReference type="SUPFAM" id="SSF56219">
    <property type="entry name" value="DNase I-like"/>
    <property type="match status" value="1"/>
</dbReference>
<evidence type="ECO:0000313" key="1">
    <source>
        <dbReference type="EMBL" id="KEH15970.1"/>
    </source>
</evidence>
<sequence length="127" mass="14379">SILTLWDTSEVEVWDSRMLASSLIIHGRFVKSGCEFFIANVYAPCDSIGRQALWLHLGDIINNNKEDNWCVCGDFNAIRSLLERKSRAWVKLMRILLHSISSLMVILSSIDHYVAEFLPGSEAMGHP</sequence>
<reference evidence="1 3" key="1">
    <citation type="journal article" date="2011" name="Nature">
        <title>The Medicago genome provides insight into the evolution of rhizobial symbioses.</title>
        <authorList>
            <person name="Young N.D."/>
            <person name="Debelle F."/>
            <person name="Oldroyd G.E."/>
            <person name="Geurts R."/>
            <person name="Cannon S.B."/>
            <person name="Udvardi M.K."/>
            <person name="Benedito V.A."/>
            <person name="Mayer K.F."/>
            <person name="Gouzy J."/>
            <person name="Schoof H."/>
            <person name="Van de Peer Y."/>
            <person name="Proost S."/>
            <person name="Cook D.R."/>
            <person name="Meyers B.C."/>
            <person name="Spannagl M."/>
            <person name="Cheung F."/>
            <person name="De Mita S."/>
            <person name="Krishnakumar V."/>
            <person name="Gundlach H."/>
            <person name="Zhou S."/>
            <person name="Mudge J."/>
            <person name="Bharti A.K."/>
            <person name="Murray J.D."/>
            <person name="Naoumkina M.A."/>
            <person name="Rosen B."/>
            <person name="Silverstein K.A."/>
            <person name="Tang H."/>
            <person name="Rombauts S."/>
            <person name="Zhao P.X."/>
            <person name="Zhou P."/>
            <person name="Barbe V."/>
            <person name="Bardou P."/>
            <person name="Bechner M."/>
            <person name="Bellec A."/>
            <person name="Berger A."/>
            <person name="Berges H."/>
            <person name="Bidwell S."/>
            <person name="Bisseling T."/>
            <person name="Choisne N."/>
            <person name="Couloux A."/>
            <person name="Denny R."/>
            <person name="Deshpande S."/>
            <person name="Dai X."/>
            <person name="Doyle J.J."/>
            <person name="Dudez A.M."/>
            <person name="Farmer A.D."/>
            <person name="Fouteau S."/>
            <person name="Franken C."/>
            <person name="Gibelin C."/>
            <person name="Gish J."/>
            <person name="Goldstein S."/>
            <person name="Gonzalez A.J."/>
            <person name="Green P.J."/>
            <person name="Hallab A."/>
            <person name="Hartog M."/>
            <person name="Hua A."/>
            <person name="Humphray S.J."/>
            <person name="Jeong D.H."/>
            <person name="Jing Y."/>
            <person name="Jocker A."/>
            <person name="Kenton S.M."/>
            <person name="Kim D.J."/>
            <person name="Klee K."/>
            <person name="Lai H."/>
            <person name="Lang C."/>
            <person name="Lin S."/>
            <person name="Macmil S.L."/>
            <person name="Magdelenat G."/>
            <person name="Matthews L."/>
            <person name="McCorrison J."/>
            <person name="Monaghan E.L."/>
            <person name="Mun J.H."/>
            <person name="Najar F.Z."/>
            <person name="Nicholson C."/>
            <person name="Noirot C."/>
            <person name="O'Bleness M."/>
            <person name="Paule C.R."/>
            <person name="Poulain J."/>
            <person name="Prion F."/>
            <person name="Qin B."/>
            <person name="Qu C."/>
            <person name="Retzel E.F."/>
            <person name="Riddle C."/>
            <person name="Sallet E."/>
            <person name="Samain S."/>
            <person name="Samson N."/>
            <person name="Sanders I."/>
            <person name="Saurat O."/>
            <person name="Scarpelli C."/>
            <person name="Schiex T."/>
            <person name="Segurens B."/>
            <person name="Severin A.J."/>
            <person name="Sherrier D.J."/>
            <person name="Shi R."/>
            <person name="Sims S."/>
            <person name="Singer S.R."/>
            <person name="Sinharoy S."/>
            <person name="Sterck L."/>
            <person name="Viollet A."/>
            <person name="Wang B.B."/>
            <person name="Wang K."/>
            <person name="Wang M."/>
            <person name="Wang X."/>
            <person name="Warfsmann J."/>
            <person name="Weissenbach J."/>
            <person name="White D.D."/>
            <person name="White J.D."/>
            <person name="Wiley G.B."/>
            <person name="Wincker P."/>
            <person name="Xing Y."/>
            <person name="Yang L."/>
            <person name="Yao Z."/>
            <person name="Ying F."/>
            <person name="Zhai J."/>
            <person name="Zhou L."/>
            <person name="Zuber A."/>
            <person name="Denarie J."/>
            <person name="Dixon R.A."/>
            <person name="May G.D."/>
            <person name="Schwartz D.C."/>
            <person name="Rogers J."/>
            <person name="Quetier F."/>
            <person name="Town C.D."/>
            <person name="Roe B.A."/>
        </authorList>
    </citation>
    <scope>NUCLEOTIDE SEQUENCE [LARGE SCALE GENOMIC DNA]</scope>
    <source>
        <strain evidence="1">A17</strain>
        <strain evidence="2 3">cv. Jemalong A17</strain>
    </source>
</reference>
<evidence type="ECO:0000313" key="3">
    <source>
        <dbReference type="Proteomes" id="UP000002051"/>
    </source>
</evidence>
<keyword evidence="1" id="KW-0255">Endonuclease</keyword>
<evidence type="ECO:0000313" key="2">
    <source>
        <dbReference type="EnsemblPlants" id="KEH15970"/>
    </source>
</evidence>
<dbReference type="GO" id="GO:0003906">
    <property type="term" value="F:DNA-(apurinic or apyrimidinic site) endonuclease activity"/>
    <property type="evidence" value="ECO:0000318"/>
    <property type="project" value="GO_Central"/>
</dbReference>
<dbReference type="GO" id="GO:0008081">
    <property type="term" value="F:phosphoric diester hydrolase activity"/>
    <property type="evidence" value="ECO:0000318"/>
    <property type="project" value="GO_Central"/>
</dbReference>
<dbReference type="Gene3D" id="3.60.10.10">
    <property type="entry name" value="Endonuclease/exonuclease/phosphatase"/>
    <property type="match status" value="1"/>
</dbReference>
<dbReference type="GO" id="GO:0008311">
    <property type="term" value="F:double-stranded DNA 3'-5' DNA exonuclease activity"/>
    <property type="evidence" value="ECO:0000318"/>
    <property type="project" value="GO_Central"/>
</dbReference>